<dbReference type="InterPro" id="IPR011344">
    <property type="entry name" value="ssDNA-bd"/>
</dbReference>
<evidence type="ECO:0000256" key="3">
    <source>
        <dbReference type="RuleBase" id="RU000524"/>
    </source>
</evidence>
<dbReference type="GeneID" id="78507882"/>
<dbReference type="HAMAP" id="MF_00984">
    <property type="entry name" value="SSB"/>
    <property type="match status" value="1"/>
</dbReference>
<proteinExistence type="inferred from homology"/>
<gene>
    <name evidence="5" type="primary">ssb</name>
    <name evidence="5" type="ORF">SAMEA4364220_01896</name>
</gene>
<dbReference type="GO" id="GO:0006310">
    <property type="term" value="P:DNA recombination"/>
    <property type="evidence" value="ECO:0007669"/>
    <property type="project" value="UniProtKB-UniRule"/>
</dbReference>
<protein>
    <recommendedName>
        <fullName evidence="2 3">Single-stranded DNA-binding protein</fullName>
        <shortName evidence="2">SSB</shortName>
    </recommendedName>
</protein>
<feature type="region of interest" description="Disordered" evidence="4">
    <location>
        <begin position="119"/>
        <end position="145"/>
    </location>
</feature>
<dbReference type="InterPro" id="IPR000424">
    <property type="entry name" value="Primosome_PriB/ssb"/>
</dbReference>
<dbReference type="GO" id="GO:0006260">
    <property type="term" value="P:DNA replication"/>
    <property type="evidence" value="ECO:0007669"/>
    <property type="project" value="UniProtKB-UniRule"/>
</dbReference>
<dbReference type="PROSITE" id="PS50935">
    <property type="entry name" value="SSB"/>
    <property type="match status" value="1"/>
</dbReference>
<dbReference type="InterPro" id="IPR012340">
    <property type="entry name" value="NA-bd_OB-fold"/>
</dbReference>
<dbReference type="PANTHER" id="PTHR10302">
    <property type="entry name" value="SINGLE-STRANDED DNA-BINDING PROTEIN"/>
    <property type="match status" value="1"/>
</dbReference>
<dbReference type="SUPFAM" id="SSF50249">
    <property type="entry name" value="Nucleic acid-binding proteins"/>
    <property type="match status" value="1"/>
</dbReference>
<dbReference type="NCBIfam" id="TIGR00621">
    <property type="entry name" value="ssb"/>
    <property type="match status" value="1"/>
</dbReference>
<dbReference type="GO" id="GO:0009295">
    <property type="term" value="C:nucleoid"/>
    <property type="evidence" value="ECO:0007669"/>
    <property type="project" value="TreeGrafter"/>
</dbReference>
<dbReference type="CDD" id="cd04496">
    <property type="entry name" value="SSB_OBF"/>
    <property type="match status" value="1"/>
</dbReference>
<keyword evidence="6" id="KW-1185">Reference proteome</keyword>
<dbReference type="AlphaFoldDB" id="A0A239U257"/>
<dbReference type="eggNOG" id="COG0629">
    <property type="taxonomic scope" value="Bacteria"/>
</dbReference>
<organism evidence="5 6">
    <name type="scientific">Megamonas hypermegale</name>
    <dbReference type="NCBI Taxonomy" id="158847"/>
    <lineage>
        <taxon>Bacteria</taxon>
        <taxon>Bacillati</taxon>
        <taxon>Bacillota</taxon>
        <taxon>Negativicutes</taxon>
        <taxon>Selenomonadales</taxon>
        <taxon>Selenomonadaceae</taxon>
        <taxon>Megamonas</taxon>
    </lineage>
</organism>
<evidence type="ECO:0000313" key="5">
    <source>
        <dbReference type="EMBL" id="SNV03932.1"/>
    </source>
</evidence>
<dbReference type="OrthoDB" id="9809878at2"/>
<dbReference type="EMBL" id="LT906446">
    <property type="protein sequence ID" value="SNV03932.1"/>
    <property type="molecule type" value="Genomic_DNA"/>
</dbReference>
<comment type="caution">
    <text evidence="2">Lacks conserved residue(s) required for the propagation of feature annotation.</text>
</comment>
<dbReference type="GO" id="GO:0006281">
    <property type="term" value="P:DNA repair"/>
    <property type="evidence" value="ECO:0007669"/>
    <property type="project" value="UniProtKB-UniRule"/>
</dbReference>
<evidence type="ECO:0000256" key="1">
    <source>
        <dbReference type="ARBA" id="ARBA00023125"/>
    </source>
</evidence>
<reference evidence="5 6" key="1">
    <citation type="submission" date="2017-06" db="EMBL/GenBank/DDBJ databases">
        <authorList>
            <consortium name="Pathogen Informatics"/>
        </authorList>
    </citation>
    <scope>NUCLEOTIDE SEQUENCE [LARGE SCALE GENOMIC DNA]</scope>
    <source>
        <strain evidence="5 6">NCTC10570</strain>
    </source>
</reference>
<keyword evidence="2" id="KW-0235">DNA replication</keyword>
<comment type="function">
    <text evidence="2">Plays an important role in DNA replication, recombination and repair. Binds to ssDNA and to an array of partner proteins to recruit them to their sites of action during DNA metabolism.</text>
</comment>
<dbReference type="Proteomes" id="UP000215383">
    <property type="component" value="Chromosome 1"/>
</dbReference>
<dbReference type="PANTHER" id="PTHR10302:SF27">
    <property type="entry name" value="SINGLE-STRANDED DNA-BINDING PROTEIN"/>
    <property type="match status" value="1"/>
</dbReference>
<keyword evidence="2" id="KW-0227">DNA damage</keyword>
<accession>A0A239U257</accession>
<evidence type="ECO:0000313" key="6">
    <source>
        <dbReference type="Proteomes" id="UP000215383"/>
    </source>
</evidence>
<dbReference type="RefSeq" id="WP_027889051.1">
    <property type="nucleotide sequence ID" value="NZ_CALXYH010000002.1"/>
</dbReference>
<sequence>MNRVILAGRLVRDPEVRYTQTGKAVASFTLAVNRRFVRNADQQQADFIPIVVWDKLAEICGNNLVKGSQVLVEGRMQIRSYDAQDGTKRYVTEVVAQDIEFMGSRPTGAAPVHAAAPMNNSNPSPMGGAAASFGSELPPDEEIPF</sequence>
<feature type="short sequence motif" description="Important for interaction with partner proteins" evidence="2">
    <location>
        <begin position="140"/>
        <end position="145"/>
    </location>
</feature>
<dbReference type="Pfam" id="PF00436">
    <property type="entry name" value="SSB"/>
    <property type="match status" value="1"/>
</dbReference>
<comment type="subunit">
    <text evidence="2">Homotetramer.</text>
</comment>
<keyword evidence="2" id="KW-0234">DNA repair</keyword>
<name>A0A239U257_9FIRM</name>
<keyword evidence="1 2" id="KW-0238">DNA-binding</keyword>
<dbReference type="GO" id="GO:0003697">
    <property type="term" value="F:single-stranded DNA binding"/>
    <property type="evidence" value="ECO:0007669"/>
    <property type="project" value="UniProtKB-UniRule"/>
</dbReference>
<evidence type="ECO:0000256" key="4">
    <source>
        <dbReference type="SAM" id="MobiDB-lite"/>
    </source>
</evidence>
<dbReference type="Gene3D" id="2.40.50.140">
    <property type="entry name" value="Nucleic acid-binding proteins"/>
    <property type="match status" value="1"/>
</dbReference>
<keyword evidence="2" id="KW-0233">DNA recombination</keyword>
<evidence type="ECO:0000256" key="2">
    <source>
        <dbReference type="HAMAP-Rule" id="MF_00984"/>
    </source>
</evidence>